<evidence type="ECO:0000313" key="2">
    <source>
        <dbReference type="Proteomes" id="UP000520767"/>
    </source>
</evidence>
<dbReference type="Gene3D" id="2.60.60.30">
    <property type="entry name" value="sav2460 like domains"/>
    <property type="match status" value="1"/>
</dbReference>
<sequence>MRSEVLIRRTLRVPRVEGPGGDGSTVVRQLDAVLTGVGFVASRELLAHLDGLAPGAALDLAVDVVGAVRELVGDDVAHNAYFIDFPRNVPDTWDFWLSCLRETVTAHGAAVPAGVVNLLSLAGYGRYQHSYAELLAAHDELVASLKDRVTVLHLGGTLAEETTRLYTELAGSGTPLHAADLELLAELAAECLDHPMAIPVRENRAVVNAVRLAHGLPLVAVDTVVDVLRVACRASGGDVTLATPTRFRSFRRSERRVLLGALDAVVSANEGKLGDVARHAEVWKRLAAGLHPYEDDRFVRAREVFDVARGDRVVRSIAGRAEFAFRAGRVADAAGILAKAPGMLVRSLDRLLRTATDTGAVLTGFESVVGEVSGRVLCSLREHVANRSGVDSARVFAGRAKRAWVTVDARLPLPVDVIDRVRGIVDTELAARLSGFGPVVVDPAVLTVAVPLSGKAAEDGFAVLPRGSWSVVDGEVLRFFAYWREQARRTDYDLSALLLDDDFRYRGHVSWTNLRDGEVVYSGDLTESANGATEFIDVPLDKVGATRIVPQVNVYAGEGFDTVAESMFGWMVRDRAQKGAPFEARTVRTRSDLRGTGRVALPAVFSRDAAGRWSVLWTHLYLTGSPNFNQVENNRLTTGMLTRAVVERRYLMVSDLLGLLPGPVTTWTPDLVLTEPVTYVGLTRPDGLPEGSRVLDLGTLNQLVPA</sequence>
<evidence type="ECO:0000313" key="1">
    <source>
        <dbReference type="EMBL" id="MBB4905742.1"/>
    </source>
</evidence>
<dbReference type="Proteomes" id="UP000520767">
    <property type="component" value="Unassembled WGS sequence"/>
</dbReference>
<organism evidence="1 2">
    <name type="scientific">Actinophytocola algeriensis</name>
    <dbReference type="NCBI Taxonomy" id="1768010"/>
    <lineage>
        <taxon>Bacteria</taxon>
        <taxon>Bacillati</taxon>
        <taxon>Actinomycetota</taxon>
        <taxon>Actinomycetes</taxon>
        <taxon>Pseudonocardiales</taxon>
        <taxon>Pseudonocardiaceae</taxon>
    </lineage>
</organism>
<name>A0A7W7VD37_9PSEU</name>
<accession>A0A7W7VD37</accession>
<reference evidence="1 2" key="1">
    <citation type="submission" date="2020-08" db="EMBL/GenBank/DDBJ databases">
        <title>Genomic Encyclopedia of Type Strains, Phase III (KMG-III): the genomes of soil and plant-associated and newly described type strains.</title>
        <authorList>
            <person name="Whitman W."/>
        </authorList>
    </citation>
    <scope>NUCLEOTIDE SEQUENCE [LARGE SCALE GENOMIC DNA]</scope>
    <source>
        <strain evidence="1 2">CECT 8960</strain>
    </source>
</reference>
<protein>
    <recommendedName>
        <fullName evidence="3">TerD domain-containing protein</fullName>
    </recommendedName>
</protein>
<dbReference type="AlphaFoldDB" id="A0A7W7VD37"/>
<comment type="caution">
    <text evidence="1">The sequence shown here is derived from an EMBL/GenBank/DDBJ whole genome shotgun (WGS) entry which is preliminary data.</text>
</comment>
<dbReference type="RefSeq" id="WP_184809926.1">
    <property type="nucleotide sequence ID" value="NZ_JACHJQ010000002.1"/>
</dbReference>
<keyword evidence="2" id="KW-1185">Reference proteome</keyword>
<dbReference type="EMBL" id="JACHJQ010000002">
    <property type="protein sequence ID" value="MBB4905742.1"/>
    <property type="molecule type" value="Genomic_DNA"/>
</dbReference>
<evidence type="ECO:0008006" key="3">
    <source>
        <dbReference type="Google" id="ProtNLM"/>
    </source>
</evidence>
<gene>
    <name evidence="1" type="ORF">FHR82_001959</name>
</gene>
<proteinExistence type="predicted"/>